<keyword evidence="1" id="KW-0998">Cell outer membrane</keyword>
<dbReference type="RefSeq" id="WP_023173526.1">
    <property type="nucleotide sequence ID" value="NC_022600.1"/>
</dbReference>
<evidence type="ECO:0000259" key="3">
    <source>
        <dbReference type="Pfam" id="PF03968"/>
    </source>
</evidence>
<dbReference type="KEGG" id="glj:GKIL_2137"/>
<sequence>MPYFPVLPPPPPPLVLLAEALPEPQPPVARVSDLQAQAPGQASDLGKNVDNSRLRPAEEGLSSGGALKPGDQIFLDADDQQYDQTTHIFTARGNVKLRLNDILLSADQMQVNLDTRLAVAEGHLTLVQGEQRLSGRRLEYNFARKEGVLLDAQGRIDTKPDNTAPVPNSPLATDPGPIAAAAPVAPKARGGILRFHARRITFSPQGAKAEDLRATPDQFDPPELEVISNRATLVPNGPGSNRLTIDSGTILFDQTTTLPFPTILSTIDKERRKPPYEIGADYFDKGGIYYQQNFYIDFSNKSWLSFSPQFYIQQAFSSRGFLDPANFGIQSKLNLDYGNGQITKVFLELNGLDLGNLENRLRGRIDQILPLGNHTLTFNFSYNERFFNYVVGYQIAHSILGITLDSPVINLGNTGVLLSYQVNAALINAISDRPNLPAQPDLSRLRLAGSLSKQIPLVVGTYLPPSRETLRFTQQPVTPGLWLDLGTTLSQSWYSSGDSQTYLGGRVGLSTIIGRFTKDLFDYTSLNIGYNNGYVSGLSPFLFDRVASAQQIYGGIQQQIYGPVRAGVQVAYDLFFRKVVDNYFSLSFDRRTYSLSLIYNPVLQTGGFQLRVDDFNWGTNQYGKPDQVTTVLGGVERFNRTGP</sequence>
<evidence type="ECO:0000313" key="5">
    <source>
        <dbReference type="Proteomes" id="UP000017396"/>
    </source>
</evidence>
<dbReference type="EMBL" id="CP003587">
    <property type="protein sequence ID" value="AGY58383.1"/>
    <property type="molecule type" value="Genomic_DNA"/>
</dbReference>
<dbReference type="GO" id="GO:0009279">
    <property type="term" value="C:cell outer membrane"/>
    <property type="evidence" value="ECO:0007669"/>
    <property type="project" value="TreeGrafter"/>
</dbReference>
<dbReference type="PANTHER" id="PTHR30189">
    <property type="entry name" value="LPS-ASSEMBLY PROTEIN"/>
    <property type="match status" value="1"/>
</dbReference>
<dbReference type="Pfam" id="PF03968">
    <property type="entry name" value="LptD_N"/>
    <property type="match status" value="1"/>
</dbReference>
<gene>
    <name evidence="4" type="ORF">GKIL_2137</name>
</gene>
<dbReference type="Proteomes" id="UP000017396">
    <property type="component" value="Chromosome"/>
</dbReference>
<dbReference type="InterPro" id="IPR022244">
    <property type="entry name" value="DUF3769"/>
</dbReference>
<dbReference type="STRING" id="1183438.GKIL_2137"/>
<evidence type="ECO:0000313" key="4">
    <source>
        <dbReference type="EMBL" id="AGY58383.1"/>
    </source>
</evidence>
<feature type="domain" description="Organic solvent tolerance-like N-terminal" evidence="3">
    <location>
        <begin position="76"/>
        <end position="156"/>
    </location>
</feature>
<feature type="region of interest" description="Disordered" evidence="2">
    <location>
        <begin position="156"/>
        <end position="175"/>
    </location>
</feature>
<accession>U5QHP1</accession>
<dbReference type="AlphaFoldDB" id="U5QHP1"/>
<evidence type="ECO:0000256" key="1">
    <source>
        <dbReference type="ARBA" id="ARBA00023237"/>
    </source>
</evidence>
<dbReference type="eggNOG" id="COG1452">
    <property type="taxonomic scope" value="Bacteria"/>
</dbReference>
<keyword evidence="5" id="KW-1185">Reference proteome</keyword>
<dbReference type="InterPro" id="IPR005653">
    <property type="entry name" value="OstA-like_N"/>
</dbReference>
<organism evidence="4 5">
    <name type="scientific">Gloeobacter kilaueensis (strain ATCC BAA-2537 / CCAP 1431/1 / ULC 316 / JS1)</name>
    <dbReference type="NCBI Taxonomy" id="1183438"/>
    <lineage>
        <taxon>Bacteria</taxon>
        <taxon>Bacillati</taxon>
        <taxon>Cyanobacteriota</taxon>
        <taxon>Cyanophyceae</taxon>
        <taxon>Gloeobacterales</taxon>
        <taxon>Gloeobacteraceae</taxon>
        <taxon>Gloeobacter</taxon>
    </lineage>
</organism>
<reference evidence="4 5" key="1">
    <citation type="journal article" date="2013" name="PLoS ONE">
        <title>Cultivation and Complete Genome Sequencing of Gloeobacter kilaueensis sp. nov., from a Lava Cave in Kilauea Caldera, Hawai'i.</title>
        <authorList>
            <person name="Saw J.H."/>
            <person name="Schatz M."/>
            <person name="Brown M.V."/>
            <person name="Kunkel D.D."/>
            <person name="Foster J.S."/>
            <person name="Shick H."/>
            <person name="Christensen S."/>
            <person name="Hou S."/>
            <person name="Wan X."/>
            <person name="Donachie S.P."/>
        </authorList>
    </citation>
    <scope>NUCLEOTIDE SEQUENCE [LARGE SCALE GENOMIC DNA]</scope>
    <source>
        <strain evidence="5">JS</strain>
    </source>
</reference>
<dbReference type="Pfam" id="PF12600">
    <property type="entry name" value="DUF3769"/>
    <property type="match status" value="1"/>
</dbReference>
<dbReference type="HOGENOM" id="CLU_010500_1_0_3"/>
<dbReference type="GO" id="GO:1990351">
    <property type="term" value="C:transporter complex"/>
    <property type="evidence" value="ECO:0007669"/>
    <property type="project" value="TreeGrafter"/>
</dbReference>
<evidence type="ECO:0000256" key="2">
    <source>
        <dbReference type="SAM" id="MobiDB-lite"/>
    </source>
</evidence>
<proteinExistence type="predicted"/>
<feature type="region of interest" description="Disordered" evidence="2">
    <location>
        <begin position="38"/>
        <end position="68"/>
    </location>
</feature>
<keyword evidence="1" id="KW-0472">Membrane</keyword>
<protein>
    <recommendedName>
        <fullName evidence="3">Organic solvent tolerance-like N-terminal domain-containing protein</fullName>
    </recommendedName>
</protein>
<name>U5QHP1_GLOK1</name>
<dbReference type="Gene3D" id="2.60.450.10">
    <property type="entry name" value="Lipopolysaccharide (LPS) transport protein A like domain"/>
    <property type="match status" value="1"/>
</dbReference>
<dbReference type="PANTHER" id="PTHR30189:SF1">
    <property type="entry name" value="LPS-ASSEMBLY PROTEIN LPTD"/>
    <property type="match status" value="1"/>
</dbReference>
<dbReference type="InterPro" id="IPR050218">
    <property type="entry name" value="LptD"/>
</dbReference>